<evidence type="ECO:0000256" key="2">
    <source>
        <dbReference type="ARBA" id="ARBA00022448"/>
    </source>
</evidence>
<evidence type="ECO:0000256" key="5">
    <source>
        <dbReference type="ARBA" id="ARBA00023136"/>
    </source>
</evidence>
<reference evidence="7 8" key="1">
    <citation type="submission" date="2024-08" db="EMBL/GenBank/DDBJ databases">
        <title>Insights into the chromosomal genome structure of Flemingia macrophylla.</title>
        <authorList>
            <person name="Ding Y."/>
            <person name="Zhao Y."/>
            <person name="Bi W."/>
            <person name="Wu M."/>
            <person name="Zhao G."/>
            <person name="Gong Y."/>
            <person name="Li W."/>
            <person name="Zhang P."/>
        </authorList>
    </citation>
    <scope>NUCLEOTIDE SEQUENCE [LARGE SCALE GENOMIC DNA]</scope>
    <source>
        <strain evidence="7">DYQJB</strain>
        <tissue evidence="7">Leaf</tissue>
    </source>
</reference>
<protein>
    <recommendedName>
        <fullName evidence="6">ABC transporter family G domain-containing protein</fullName>
    </recommendedName>
</protein>
<dbReference type="InterPro" id="IPR050352">
    <property type="entry name" value="ABCG_transporters"/>
</dbReference>
<keyword evidence="4" id="KW-1133">Transmembrane helix</keyword>
<dbReference type="Pfam" id="PF19055">
    <property type="entry name" value="ABC2_membrane_7"/>
    <property type="match status" value="1"/>
</dbReference>
<dbReference type="AlphaFoldDB" id="A0ABD1LL10"/>
<feature type="domain" description="ABC transporter family G" evidence="6">
    <location>
        <begin position="58"/>
        <end position="105"/>
    </location>
</feature>
<dbReference type="InterPro" id="IPR027417">
    <property type="entry name" value="P-loop_NTPase"/>
</dbReference>
<dbReference type="SUPFAM" id="SSF52540">
    <property type="entry name" value="P-loop containing nucleoside triphosphate hydrolases"/>
    <property type="match status" value="1"/>
</dbReference>
<dbReference type="PANTHER" id="PTHR48041:SF41">
    <property type="entry name" value="ABC TRANSPORTER G FAMILY"/>
    <property type="match status" value="1"/>
</dbReference>
<accession>A0ABD1LL10</accession>
<dbReference type="PANTHER" id="PTHR48041">
    <property type="entry name" value="ABC TRANSPORTER G FAMILY MEMBER 28"/>
    <property type="match status" value="1"/>
</dbReference>
<evidence type="ECO:0000256" key="4">
    <source>
        <dbReference type="ARBA" id="ARBA00022989"/>
    </source>
</evidence>
<evidence type="ECO:0000256" key="1">
    <source>
        <dbReference type="ARBA" id="ARBA00004141"/>
    </source>
</evidence>
<dbReference type="EMBL" id="JBGMDY010000008">
    <property type="protein sequence ID" value="KAL2324197.1"/>
    <property type="molecule type" value="Genomic_DNA"/>
</dbReference>
<keyword evidence="3" id="KW-0812">Transmembrane</keyword>
<evidence type="ECO:0000259" key="6">
    <source>
        <dbReference type="Pfam" id="PF19055"/>
    </source>
</evidence>
<evidence type="ECO:0000313" key="7">
    <source>
        <dbReference type="EMBL" id="KAL2324197.1"/>
    </source>
</evidence>
<keyword evidence="5" id="KW-0472">Membrane</keyword>
<evidence type="ECO:0000313" key="8">
    <source>
        <dbReference type="Proteomes" id="UP001603857"/>
    </source>
</evidence>
<dbReference type="GO" id="GO:0016020">
    <property type="term" value="C:membrane"/>
    <property type="evidence" value="ECO:0007669"/>
    <property type="project" value="UniProtKB-SubCell"/>
</dbReference>
<keyword evidence="8" id="KW-1185">Reference proteome</keyword>
<dbReference type="InterPro" id="IPR043926">
    <property type="entry name" value="ABCG_dom"/>
</dbReference>
<comment type="subcellular location">
    <subcellularLocation>
        <location evidence="1">Membrane</location>
        <topology evidence="1">Multi-pass membrane protein</topology>
    </subcellularLocation>
</comment>
<dbReference type="Proteomes" id="UP001603857">
    <property type="component" value="Unassembled WGS sequence"/>
</dbReference>
<proteinExistence type="predicted"/>
<evidence type="ECO:0000256" key="3">
    <source>
        <dbReference type="ARBA" id="ARBA00022692"/>
    </source>
</evidence>
<gene>
    <name evidence="7" type="ORF">Fmac_023255</name>
</gene>
<sequence>MLFLQKVSCADTNVGDAKVRRISGSEKTRLSLAYELLASPSVIFADEPTTAKRFSVSKFDDIILLTEGSLVYAGPARDEPLTYFSKFGYHCPDHTNPAEFLTDLVSIDHSSADSFYTSQKRIDGLVESFSQRLSAVTHATLITIDDRLNSRKNINKRAVAKKKGFWWKQFGLHLKRAWMHV</sequence>
<dbReference type="Gene3D" id="3.40.50.300">
    <property type="entry name" value="P-loop containing nucleotide triphosphate hydrolases"/>
    <property type="match status" value="1"/>
</dbReference>
<name>A0ABD1LL10_9FABA</name>
<keyword evidence="2" id="KW-0813">Transport</keyword>
<comment type="caution">
    <text evidence="7">The sequence shown here is derived from an EMBL/GenBank/DDBJ whole genome shotgun (WGS) entry which is preliminary data.</text>
</comment>
<organism evidence="7 8">
    <name type="scientific">Flemingia macrophylla</name>
    <dbReference type="NCBI Taxonomy" id="520843"/>
    <lineage>
        <taxon>Eukaryota</taxon>
        <taxon>Viridiplantae</taxon>
        <taxon>Streptophyta</taxon>
        <taxon>Embryophyta</taxon>
        <taxon>Tracheophyta</taxon>
        <taxon>Spermatophyta</taxon>
        <taxon>Magnoliopsida</taxon>
        <taxon>eudicotyledons</taxon>
        <taxon>Gunneridae</taxon>
        <taxon>Pentapetalae</taxon>
        <taxon>rosids</taxon>
        <taxon>fabids</taxon>
        <taxon>Fabales</taxon>
        <taxon>Fabaceae</taxon>
        <taxon>Papilionoideae</taxon>
        <taxon>50 kb inversion clade</taxon>
        <taxon>NPAAA clade</taxon>
        <taxon>indigoferoid/millettioid clade</taxon>
        <taxon>Phaseoleae</taxon>
        <taxon>Flemingia</taxon>
    </lineage>
</organism>